<feature type="domain" description="Nephrocystin 3-like N-terminal" evidence="4">
    <location>
        <begin position="191"/>
        <end position="349"/>
    </location>
</feature>
<accession>A0A6A6ZXZ2</accession>
<feature type="repeat" description="ANK" evidence="3">
    <location>
        <begin position="712"/>
        <end position="744"/>
    </location>
</feature>
<dbReference type="SMART" id="SM00248">
    <property type="entry name" value="ANK"/>
    <property type="match status" value="16"/>
</dbReference>
<dbReference type="InterPro" id="IPR056884">
    <property type="entry name" value="NPHP3-like_N"/>
</dbReference>
<dbReference type="InterPro" id="IPR036770">
    <property type="entry name" value="Ankyrin_rpt-contain_sf"/>
</dbReference>
<protein>
    <submittedName>
        <fullName evidence="5">Ankyrin</fullName>
    </submittedName>
</protein>
<evidence type="ECO:0000256" key="1">
    <source>
        <dbReference type="ARBA" id="ARBA00022737"/>
    </source>
</evidence>
<dbReference type="Pfam" id="PF24883">
    <property type="entry name" value="NPHP3_N"/>
    <property type="match status" value="1"/>
</dbReference>
<dbReference type="Proteomes" id="UP000799424">
    <property type="component" value="Unassembled WGS sequence"/>
</dbReference>
<dbReference type="EMBL" id="MU006227">
    <property type="protein sequence ID" value="KAF2825558.1"/>
    <property type="molecule type" value="Genomic_DNA"/>
</dbReference>
<evidence type="ECO:0000256" key="2">
    <source>
        <dbReference type="ARBA" id="ARBA00023043"/>
    </source>
</evidence>
<dbReference type="Pfam" id="PF00023">
    <property type="entry name" value="Ank"/>
    <property type="match status" value="1"/>
</dbReference>
<feature type="repeat" description="ANK" evidence="3">
    <location>
        <begin position="679"/>
        <end position="711"/>
    </location>
</feature>
<name>A0A6A6ZXZ2_9PLEO</name>
<feature type="repeat" description="ANK" evidence="3">
    <location>
        <begin position="1338"/>
        <end position="1370"/>
    </location>
</feature>
<dbReference type="Gene3D" id="1.25.40.20">
    <property type="entry name" value="Ankyrin repeat-containing domain"/>
    <property type="match status" value="4"/>
</dbReference>
<dbReference type="PROSITE" id="PS50088">
    <property type="entry name" value="ANK_REPEAT"/>
    <property type="match status" value="7"/>
</dbReference>
<dbReference type="Pfam" id="PF13637">
    <property type="entry name" value="Ank_4"/>
    <property type="match status" value="1"/>
</dbReference>
<keyword evidence="2 3" id="KW-0040">ANK repeat</keyword>
<reference evidence="5" key="1">
    <citation type="journal article" date="2020" name="Stud. Mycol.">
        <title>101 Dothideomycetes genomes: a test case for predicting lifestyles and emergence of pathogens.</title>
        <authorList>
            <person name="Haridas S."/>
            <person name="Albert R."/>
            <person name="Binder M."/>
            <person name="Bloem J."/>
            <person name="Labutti K."/>
            <person name="Salamov A."/>
            <person name="Andreopoulos B."/>
            <person name="Baker S."/>
            <person name="Barry K."/>
            <person name="Bills G."/>
            <person name="Bluhm B."/>
            <person name="Cannon C."/>
            <person name="Castanera R."/>
            <person name="Culley D."/>
            <person name="Daum C."/>
            <person name="Ezra D."/>
            <person name="Gonzalez J."/>
            <person name="Henrissat B."/>
            <person name="Kuo A."/>
            <person name="Liang C."/>
            <person name="Lipzen A."/>
            <person name="Lutzoni F."/>
            <person name="Magnuson J."/>
            <person name="Mondo S."/>
            <person name="Nolan M."/>
            <person name="Ohm R."/>
            <person name="Pangilinan J."/>
            <person name="Park H.-J."/>
            <person name="Ramirez L."/>
            <person name="Alfaro M."/>
            <person name="Sun H."/>
            <person name="Tritt A."/>
            <person name="Yoshinaga Y."/>
            <person name="Zwiers L.-H."/>
            <person name="Turgeon B."/>
            <person name="Goodwin S."/>
            <person name="Spatafora J."/>
            <person name="Crous P."/>
            <person name="Grigoriev I."/>
        </authorList>
    </citation>
    <scope>NUCLEOTIDE SEQUENCE</scope>
    <source>
        <strain evidence="5">CBS 113818</strain>
    </source>
</reference>
<feature type="repeat" description="ANK" evidence="3">
    <location>
        <begin position="1371"/>
        <end position="1403"/>
    </location>
</feature>
<dbReference type="SUPFAM" id="SSF52540">
    <property type="entry name" value="P-loop containing nucleoside triphosphate hydrolases"/>
    <property type="match status" value="1"/>
</dbReference>
<dbReference type="InterPro" id="IPR002110">
    <property type="entry name" value="Ankyrin_rpt"/>
</dbReference>
<feature type="repeat" description="ANK" evidence="3">
    <location>
        <begin position="745"/>
        <end position="771"/>
    </location>
</feature>
<dbReference type="InterPro" id="IPR027417">
    <property type="entry name" value="P-loop_NTPase"/>
</dbReference>
<dbReference type="OrthoDB" id="3788444at2759"/>
<dbReference type="Pfam" id="PF12796">
    <property type="entry name" value="Ank_2"/>
    <property type="match status" value="3"/>
</dbReference>
<sequence length="1572" mass="173429">MGDPLSAVGSVAGLISLAIQLSQVSFQYVSSVSGSSKAWSSYIQELSTLTAVLLKLQQASDHIGVQSLSHILPTAGLSAGTLRECHDELDRLKSTLSEKLAKRGLRRKLEMLGWPFSESETQKTVMMLHRFSGLFESSLVADNLTVSVESYRHLKNEKEIKDFNELLDWFKPKYESSPLSPEVILEPTCPGTRPALLTSDLYGAWRDSGKSITQQPLWLRGPPGAGKSVLSATIVNDILSLSRTIVAYHFFRDSQEETLHDVLRHISYQLLSQPNVVSQVASDIYEKKKARGASLLLKDLMDVICDISTSSDQVYIILDGLDEFAQCTKLLKHLPQLVAAKATALVSSRELPNIAAHLVNSTVIDACAEQNDTESYVQWRLDEESEVNEDLLTDDLKRDIVSNLATQTNGSFLLIRLVMDSICDATTIKKIRHLIEFMPRSYEDAYEGTLHRIRKGGEERRKLAFSALDWICNAKRPLEMTELQHAIASLEERPEYTSESLEPVTAILSSCLGLLVVSKTTHIVDLVHLSARESVLEQLKSQTELENIAIGRACLRYMAVPEMAKGPCQSLDGLKIRISDMPFLDYATRYYGYHVSSEEETLQAELFQFLSDERYRESAWQMLHLVVSTESESAQDLISSIPSEATILHVSCYWGLALLLRTLLASPSGRMKLDKADSHGWSPLHWASSNGHVQIVAALLEAGANINLTDKSSWTPLFWAVVRGQKAVAQLLMDHGSSPFAQDQSGFTPVHWAVLGGDGDLTTLLLEEAQDSYSRFLPDKYGSSASMTKLTIEEAKALRTPRKPGNLLQLVTEISDQGAFQKLATLCHERYSLDEIGLNTFNVSALWDRTKILVSKGDSGFWSHLKGKSPSDAIRRQLLTTAIQCEDVKLVKSIVDLSRDLGTQLAEDVVSRAGAGYVHVAAYSGSPEIMRMMAELKLSLRATDSRGFTALHYACRTGCREVLDVILKANVEVDARDQKGRTPMMLFLACSGWRTCDDPEEAGRILNILLAKGASIRAKDSSGYQPIHYAMATMNPGIIQTLLDLGADPGTISDELITPLHALAEGFNGDRYYLEGEGYSTKYHTYQVPANLVEKVAELVLRISPHGALRAETAGKATALGLAIKKRRWIIAQTLYAAGAPFQCKDDLSDVFETTAKNGFYEFVDILIKAGVTPQSKDFFPAISVSAPAQKSHHWKPVDISGSDAFPQRDHAQVLNALLPLNVDVNHKHSYLKSTAMQLAADRGVIDPDYITTLLKNGADPYAETDEGLNSFDLAFFHGKLDNLAVLVQHAAQNPSGTNWLTIWLQDSGAMPQDDNECCQACMAAIFHAGCQTAYDANGHTFLFYAIREGNQMLAEELIKLGANPNFGDHLGWTPLHEAVRTHRADAVELLIRNGADVLLTVDDISPFSNSTVLPHPDDPAPIINALHLAVGIHPHNRDIDARNRMSPEIVRMLLETGIDPNAKTINIGSLQNSSVDVDASPLQIMFRKYGPRHSPDFFAVVQLLVDFGADVSGIADGMEVYDVASFEGYESLWEVFRKADAVGQADSVGQADTQNLQDLWKVHFKNNEHQS</sequence>
<feature type="repeat" description="ANK" evidence="3">
    <location>
        <begin position="1022"/>
        <end position="1054"/>
    </location>
</feature>
<dbReference type="Gene3D" id="3.40.50.300">
    <property type="entry name" value="P-loop containing nucleotide triphosphate hydrolases"/>
    <property type="match status" value="1"/>
</dbReference>
<evidence type="ECO:0000259" key="4">
    <source>
        <dbReference type="Pfam" id="PF24883"/>
    </source>
</evidence>
<feature type="repeat" description="ANK" evidence="3">
    <location>
        <begin position="946"/>
        <end position="978"/>
    </location>
</feature>
<proteinExistence type="predicted"/>
<dbReference type="PROSITE" id="PS50297">
    <property type="entry name" value="ANK_REP_REGION"/>
    <property type="match status" value="6"/>
</dbReference>
<dbReference type="PRINTS" id="PR01415">
    <property type="entry name" value="ANKYRIN"/>
</dbReference>
<organism evidence="5 6">
    <name type="scientific">Ophiobolus disseminans</name>
    <dbReference type="NCBI Taxonomy" id="1469910"/>
    <lineage>
        <taxon>Eukaryota</taxon>
        <taxon>Fungi</taxon>
        <taxon>Dikarya</taxon>
        <taxon>Ascomycota</taxon>
        <taxon>Pezizomycotina</taxon>
        <taxon>Dothideomycetes</taxon>
        <taxon>Pleosporomycetidae</taxon>
        <taxon>Pleosporales</taxon>
        <taxon>Pleosporineae</taxon>
        <taxon>Phaeosphaeriaceae</taxon>
        <taxon>Ophiobolus</taxon>
    </lineage>
</organism>
<dbReference type="PANTHER" id="PTHR24198:SF194">
    <property type="entry name" value="INVERSIN-A"/>
    <property type="match status" value="1"/>
</dbReference>
<keyword evidence="1" id="KW-0677">Repeat</keyword>
<evidence type="ECO:0000313" key="6">
    <source>
        <dbReference type="Proteomes" id="UP000799424"/>
    </source>
</evidence>
<dbReference type="SUPFAM" id="SSF48403">
    <property type="entry name" value="Ankyrin repeat"/>
    <property type="match status" value="3"/>
</dbReference>
<gene>
    <name evidence="5" type="ORF">CC86DRAFT_32577</name>
</gene>
<dbReference type="PANTHER" id="PTHR24198">
    <property type="entry name" value="ANKYRIN REPEAT AND PROTEIN KINASE DOMAIN-CONTAINING PROTEIN"/>
    <property type="match status" value="1"/>
</dbReference>
<evidence type="ECO:0000256" key="3">
    <source>
        <dbReference type="PROSITE-ProRule" id="PRU00023"/>
    </source>
</evidence>
<evidence type="ECO:0000313" key="5">
    <source>
        <dbReference type="EMBL" id="KAF2825558.1"/>
    </source>
</evidence>
<keyword evidence="6" id="KW-1185">Reference proteome</keyword>